<feature type="region of interest" description="Disordered" evidence="12">
    <location>
        <begin position="115"/>
        <end position="146"/>
    </location>
</feature>
<evidence type="ECO:0000256" key="10">
    <source>
        <dbReference type="ARBA" id="ARBA00032263"/>
    </source>
</evidence>
<evidence type="ECO:0000256" key="13">
    <source>
        <dbReference type="SAM" id="Phobius"/>
    </source>
</evidence>
<keyword evidence="8 13" id="KW-0472">Membrane</keyword>
<comment type="subunit">
    <text evidence="3">Interacts with the CDC2 protein kinase to form a serine/threonine kinase holoenzyme complex also known as maturation promoting factor (MPF). The cyclin subunit imparts substrate specificity to the complex.</text>
</comment>
<name>A0A6N2NBK6_SALVM</name>
<feature type="region of interest" description="Disordered" evidence="12">
    <location>
        <begin position="292"/>
        <end position="354"/>
    </location>
</feature>
<comment type="subcellular location">
    <subcellularLocation>
        <location evidence="1">Membrane</location>
        <topology evidence="1">Multi-pass membrane protein</topology>
    </subcellularLocation>
</comment>
<dbReference type="GO" id="GO:0016020">
    <property type="term" value="C:membrane"/>
    <property type="evidence" value="ECO:0007669"/>
    <property type="project" value="UniProtKB-SubCell"/>
</dbReference>
<keyword evidence="9" id="KW-0131">Cell cycle</keyword>
<reference evidence="16" key="1">
    <citation type="submission" date="2019-03" db="EMBL/GenBank/DDBJ databases">
        <authorList>
            <person name="Mank J."/>
            <person name="Almeida P."/>
        </authorList>
    </citation>
    <scope>NUCLEOTIDE SEQUENCE</scope>
    <source>
        <strain evidence="16">78183</strain>
    </source>
</reference>
<dbReference type="InterPro" id="IPR003689">
    <property type="entry name" value="ZIP"/>
</dbReference>
<evidence type="ECO:0000256" key="8">
    <source>
        <dbReference type="ARBA" id="ARBA00023136"/>
    </source>
</evidence>
<evidence type="ECO:0000256" key="6">
    <source>
        <dbReference type="ARBA" id="ARBA00022989"/>
    </source>
</evidence>
<evidence type="ECO:0000256" key="4">
    <source>
        <dbReference type="ARBA" id="ARBA00022618"/>
    </source>
</evidence>
<dbReference type="Pfam" id="PF02984">
    <property type="entry name" value="Cyclin_C"/>
    <property type="match status" value="1"/>
</dbReference>
<feature type="domain" description="Cyclin C-terminal" evidence="15">
    <location>
        <begin position="705"/>
        <end position="822"/>
    </location>
</feature>
<dbReference type="GO" id="GO:0046873">
    <property type="term" value="F:metal ion transmembrane transporter activity"/>
    <property type="evidence" value="ECO:0007669"/>
    <property type="project" value="InterPro"/>
</dbReference>
<feature type="compositionally biased region" description="Polar residues" evidence="12">
    <location>
        <begin position="296"/>
        <end position="305"/>
    </location>
</feature>
<feature type="compositionally biased region" description="Basic and acidic residues" evidence="12">
    <location>
        <begin position="309"/>
        <end position="350"/>
    </location>
</feature>
<dbReference type="AlphaFoldDB" id="A0A6N2NBK6"/>
<evidence type="ECO:0000256" key="5">
    <source>
        <dbReference type="ARBA" id="ARBA00022692"/>
    </source>
</evidence>
<sequence>MSSFFHGSHPASTFVGCVTVGLPLLGKKIKAMSPENDILFMIKTFAAGVILATGFIHILPDAFDSLTSPFLAQNPWGGFPFTGFVAMMAAIGTLMVDSFATGVYKRMHFNRSKPVNTTDEETADEEHEGHVHTHATHGHAHGSASPKEDLALTELIRRRIVSQGKVSVGINRVTEDAHTSRTGVRTFKVYSENEKMKDAASIKSASDILLPARMISNKEDPLAITSDSKLPLTCNMKGSSKIVGQNKGKHDTSRLTVNQNARRKALADVSNVQSSCARNVAYGGLKPMISGGPGSRTMNLSSRKSATGKMKDNTSRKAGDFHASRKGSKDLRASLDDQKTNTKNHGHEFGTNKSRRNAGNLVAAMRKSLPVLKRVSHADASNTKESGEIFEKTKNISGFPVKVKMGKKVASQGGVSRSHLWRNRVSDGFMSMAPRDQINADARVSRNSVRPILKTETNHKTSRSKCISSSNKSKCIAAISSKKKESATSCPKNIPLVVAHEEVTQGEPSPDSNKKSGADNKSNVIAIRKSIRRRSYTSLLMTGSKLLEEHGEVIELEKLPSIDDTFNQLEVAEYVDEIYEYYWFLEVQNLSLENYLAIHTDITPQMRGIVINWLIEVHFKFELMPETLYLMVTLLDRYLSQVEIKKSELQLVGLTALLLASKYEDFWHPRIKDLISISAESYTRGQMLVMEKLFLKKLKFRLNEPTPYVFMLRFLKAAQTDLKLEHLAFYLIELCLVEYKALKFKPSMLCASAIYVARSTLQISPAWTPLLTRHAHYQVSQIRDCAEMILRIQKAARTSQLRVTYEKYMRPDLSGVAAIKPLNELPL</sequence>
<evidence type="ECO:0000256" key="9">
    <source>
        <dbReference type="ARBA" id="ARBA00023306"/>
    </source>
</evidence>
<dbReference type="Gene3D" id="1.10.472.10">
    <property type="entry name" value="Cyclin-like"/>
    <property type="match status" value="2"/>
</dbReference>
<dbReference type="InterPro" id="IPR039361">
    <property type="entry name" value="Cyclin"/>
</dbReference>
<dbReference type="SMART" id="SM01332">
    <property type="entry name" value="Cyclin_C"/>
    <property type="match status" value="1"/>
</dbReference>
<dbReference type="PANTHER" id="PTHR10177">
    <property type="entry name" value="CYCLINS"/>
    <property type="match status" value="1"/>
</dbReference>
<dbReference type="FunFam" id="1.10.472.10:FF:000057">
    <property type="entry name" value="Cyclin N-terminal domain containing 2"/>
    <property type="match status" value="1"/>
</dbReference>
<keyword evidence="4" id="KW-0132">Cell division</keyword>
<dbReference type="SUPFAM" id="SSF47954">
    <property type="entry name" value="Cyclin-like"/>
    <property type="match status" value="2"/>
</dbReference>
<feature type="domain" description="Cyclin-like" evidence="14">
    <location>
        <begin position="612"/>
        <end position="696"/>
    </location>
</feature>
<keyword evidence="5 13" id="KW-0812">Transmembrane</keyword>
<evidence type="ECO:0000256" key="12">
    <source>
        <dbReference type="SAM" id="MobiDB-lite"/>
    </source>
</evidence>
<evidence type="ECO:0000313" key="16">
    <source>
        <dbReference type="EMBL" id="VFU64459.1"/>
    </source>
</evidence>
<comment type="similarity">
    <text evidence="2">Belongs to the cyclin family. Cyclin AB subfamily.</text>
</comment>
<evidence type="ECO:0000256" key="1">
    <source>
        <dbReference type="ARBA" id="ARBA00004141"/>
    </source>
</evidence>
<keyword evidence="7 11" id="KW-0195">Cyclin</keyword>
<dbReference type="FunFam" id="1.10.472.10:FF:000091">
    <property type="entry name" value="putative cyclin-B3-1 isoform X3"/>
    <property type="match status" value="1"/>
</dbReference>
<dbReference type="EMBL" id="CAADRP010002262">
    <property type="protein sequence ID" value="VFU64459.1"/>
    <property type="molecule type" value="Genomic_DNA"/>
</dbReference>
<proteinExistence type="inferred from homology"/>
<evidence type="ECO:0000259" key="14">
    <source>
        <dbReference type="SMART" id="SM00385"/>
    </source>
</evidence>
<accession>A0A6N2NBK6</accession>
<dbReference type="Pfam" id="PF00134">
    <property type="entry name" value="Cyclin_N"/>
    <property type="match status" value="1"/>
</dbReference>
<evidence type="ECO:0000259" key="15">
    <source>
        <dbReference type="SMART" id="SM01332"/>
    </source>
</evidence>
<dbReference type="CDD" id="cd20507">
    <property type="entry name" value="CYCLIN_CCNB1-like_rpt1"/>
    <property type="match status" value="1"/>
</dbReference>
<dbReference type="GO" id="GO:0051301">
    <property type="term" value="P:cell division"/>
    <property type="evidence" value="ECO:0007669"/>
    <property type="project" value="UniProtKB-KW"/>
</dbReference>
<dbReference type="Pfam" id="PF02535">
    <property type="entry name" value="Zip"/>
    <property type="match status" value="1"/>
</dbReference>
<feature type="transmembrane region" description="Helical" evidence="13">
    <location>
        <begin position="38"/>
        <end position="59"/>
    </location>
</feature>
<organism evidence="16">
    <name type="scientific">Salix viminalis</name>
    <name type="common">Common osier</name>
    <name type="synonym">Basket willow</name>
    <dbReference type="NCBI Taxonomy" id="40686"/>
    <lineage>
        <taxon>Eukaryota</taxon>
        <taxon>Viridiplantae</taxon>
        <taxon>Streptophyta</taxon>
        <taxon>Embryophyta</taxon>
        <taxon>Tracheophyta</taxon>
        <taxon>Spermatophyta</taxon>
        <taxon>Magnoliopsida</taxon>
        <taxon>eudicotyledons</taxon>
        <taxon>Gunneridae</taxon>
        <taxon>Pentapetalae</taxon>
        <taxon>rosids</taxon>
        <taxon>fabids</taxon>
        <taxon>Malpighiales</taxon>
        <taxon>Salicaceae</taxon>
        <taxon>Saliceae</taxon>
        <taxon>Salix</taxon>
    </lineage>
</organism>
<dbReference type="InterPro" id="IPR013763">
    <property type="entry name" value="Cyclin-like_dom"/>
</dbReference>
<protein>
    <recommendedName>
        <fullName evidence="10">B-like cyclin</fullName>
    </recommendedName>
</protein>
<evidence type="ECO:0000256" key="7">
    <source>
        <dbReference type="ARBA" id="ARBA00023127"/>
    </source>
</evidence>
<dbReference type="SMART" id="SM00385">
    <property type="entry name" value="CYCLIN"/>
    <property type="match status" value="2"/>
</dbReference>
<keyword evidence="6 13" id="KW-1133">Transmembrane helix</keyword>
<evidence type="ECO:0000256" key="3">
    <source>
        <dbReference type="ARBA" id="ARBA00011177"/>
    </source>
</evidence>
<feature type="transmembrane region" description="Helical" evidence="13">
    <location>
        <begin position="79"/>
        <end position="104"/>
    </location>
</feature>
<dbReference type="InterPro" id="IPR036915">
    <property type="entry name" value="Cyclin-like_sf"/>
</dbReference>
<feature type="domain" description="Cyclin-like" evidence="14">
    <location>
        <begin position="709"/>
        <end position="791"/>
    </location>
</feature>
<evidence type="ECO:0000256" key="11">
    <source>
        <dbReference type="RuleBase" id="RU000383"/>
    </source>
</evidence>
<dbReference type="InterPro" id="IPR004367">
    <property type="entry name" value="Cyclin_C-dom"/>
</dbReference>
<dbReference type="InterPro" id="IPR006671">
    <property type="entry name" value="Cyclin_N"/>
</dbReference>
<gene>
    <name evidence="16" type="ORF">SVIM_LOCUS493948</name>
</gene>
<evidence type="ECO:0000256" key="2">
    <source>
        <dbReference type="ARBA" id="ARBA00006955"/>
    </source>
</evidence>